<feature type="chain" id="PRO_5040315016" evidence="2">
    <location>
        <begin position="18"/>
        <end position="478"/>
    </location>
</feature>
<feature type="signal peptide" evidence="2">
    <location>
        <begin position="1"/>
        <end position="17"/>
    </location>
</feature>
<keyword evidence="4" id="KW-1185">Reference proteome</keyword>
<gene>
    <name evidence="3" type="ORF">MHUMG1_02279</name>
</gene>
<comment type="caution">
    <text evidence="3">The sequence shown here is derived from an EMBL/GenBank/DDBJ whole genome shotgun (WGS) entry which is preliminary data.</text>
</comment>
<protein>
    <submittedName>
        <fullName evidence="3">Uncharacterized protein</fullName>
    </submittedName>
</protein>
<evidence type="ECO:0000313" key="3">
    <source>
        <dbReference type="EMBL" id="KAH0599491.1"/>
    </source>
</evidence>
<feature type="region of interest" description="Disordered" evidence="1">
    <location>
        <begin position="432"/>
        <end position="457"/>
    </location>
</feature>
<dbReference type="EMBL" id="JACEFI010000003">
    <property type="protein sequence ID" value="KAH0599491.1"/>
    <property type="molecule type" value="Genomic_DNA"/>
</dbReference>
<evidence type="ECO:0000256" key="2">
    <source>
        <dbReference type="SAM" id="SignalP"/>
    </source>
</evidence>
<accession>A0A9P8S994</accession>
<dbReference type="AlphaFoldDB" id="A0A9P8S994"/>
<reference evidence="3 4" key="1">
    <citation type="submission" date="2020-07" db="EMBL/GenBank/DDBJ databases">
        <title>Metarhizium humberi genome.</title>
        <authorList>
            <person name="Lysoe E."/>
        </authorList>
    </citation>
    <scope>NUCLEOTIDE SEQUENCE [LARGE SCALE GENOMIC DNA]</scope>
    <source>
        <strain evidence="3 4">ESALQ1638</strain>
    </source>
</reference>
<organism evidence="3 4">
    <name type="scientific">Metarhizium humberi</name>
    <dbReference type="NCBI Taxonomy" id="2596975"/>
    <lineage>
        <taxon>Eukaryota</taxon>
        <taxon>Fungi</taxon>
        <taxon>Dikarya</taxon>
        <taxon>Ascomycota</taxon>
        <taxon>Pezizomycotina</taxon>
        <taxon>Sordariomycetes</taxon>
        <taxon>Hypocreomycetidae</taxon>
        <taxon>Hypocreales</taxon>
        <taxon>Clavicipitaceae</taxon>
        <taxon>Metarhizium</taxon>
    </lineage>
</organism>
<proteinExistence type="predicted"/>
<sequence>MRYSLAIGLASAAVALAGPLQTRQNKLPFFQHRLDCWNGPALQPPNASEYSEACQGTVDYCTNEYYKRNGESYNSSTACFEAREPPPFTQPYDIWVCKNSQTKMKQEFCLGTSKFCNQKQYEGTIETYNSPQECIAARGEERPKPAHIGVPVWTKRPTKAELPANTELPTEAEACQPFGGNSTACYTTMGDLTECLGKGKDTAQDAIIKCVLDIAASSLDTPTEHELCPPFDGFGGAEACTATLKECFDKHETKVDRIKCVHAVATTPTKEELCPPFNGNMTACDAATTACSDKHKGRRQAIIKCVHAAATAGPLQTSQNKIPFLTPWGDCAPSDTPTAFGNSEDCVGTLTFCTKEIYKHQGGKEYDSPKACLAAREPPPFQERAKNYNTCSKKSSDDAKKESCRGTEEFCNYKLYKGTIESYDSPEQCINARRGAPKPGSKSPTKAKLARRGGGQACPRATYRARATYRGRALPTIR</sequence>
<dbReference type="Proteomes" id="UP000764110">
    <property type="component" value="Unassembled WGS sequence"/>
</dbReference>
<keyword evidence="2" id="KW-0732">Signal</keyword>
<name>A0A9P8S994_9HYPO</name>
<evidence type="ECO:0000313" key="4">
    <source>
        <dbReference type="Proteomes" id="UP000764110"/>
    </source>
</evidence>
<evidence type="ECO:0000256" key="1">
    <source>
        <dbReference type="SAM" id="MobiDB-lite"/>
    </source>
</evidence>